<evidence type="ECO:0000313" key="2">
    <source>
        <dbReference type="EMBL" id="ABV37733.1"/>
    </source>
</evidence>
<dbReference type="AlphaFoldDB" id="A8FY10"/>
<dbReference type="OrthoDB" id="7348755at2"/>
<name>A8FY10_SHESH</name>
<dbReference type="Gene3D" id="3.40.50.150">
    <property type="entry name" value="Vaccinia Virus protein VP39"/>
    <property type="match status" value="1"/>
</dbReference>
<dbReference type="KEGG" id="sse:Ssed_3129"/>
<dbReference type="CDD" id="cd02440">
    <property type="entry name" value="AdoMet_MTases"/>
    <property type="match status" value="1"/>
</dbReference>
<dbReference type="InterPro" id="IPR029063">
    <property type="entry name" value="SAM-dependent_MTases_sf"/>
</dbReference>
<protein>
    <submittedName>
        <fullName evidence="2">Methyltransferase type 11</fullName>
    </submittedName>
</protein>
<dbReference type="Pfam" id="PF13649">
    <property type="entry name" value="Methyltransf_25"/>
    <property type="match status" value="1"/>
</dbReference>
<gene>
    <name evidence="2" type="ordered locus">Ssed_3129</name>
</gene>
<dbReference type="SUPFAM" id="SSF53335">
    <property type="entry name" value="S-adenosyl-L-methionine-dependent methyltransferases"/>
    <property type="match status" value="1"/>
</dbReference>
<feature type="domain" description="Methyltransferase" evidence="1">
    <location>
        <begin position="44"/>
        <end position="139"/>
    </location>
</feature>
<dbReference type="HOGENOM" id="CLU_092062_0_0_6"/>
<accession>A8FY10</accession>
<sequence length="201" mass="21884">MSEIPGTKGYGRFVSCFIESSQSLSFNEACKDFIDFLPPISGLVLDVGAGAGQNSAALAELGYSVVAVEPMTEFLDAARIKYSVLPITWLNGSLPMIECLRSDQSKFDLILVIGVWHHLNEAEGALAMKRFASLLNSGGICAFSLRNGPPGMGTHVYQTDANHTVKQAKKLGLECIFMLEDQPSILKNKDDVKWARLVSQK</sequence>
<keyword evidence="2" id="KW-0808">Transferase</keyword>
<reference evidence="2 3" key="1">
    <citation type="submission" date="2007-08" db="EMBL/GenBank/DDBJ databases">
        <title>Complete sequence of Shewanella sediminis HAW-EB3.</title>
        <authorList>
            <consortium name="US DOE Joint Genome Institute"/>
            <person name="Copeland A."/>
            <person name="Lucas S."/>
            <person name="Lapidus A."/>
            <person name="Barry K."/>
            <person name="Glavina del Rio T."/>
            <person name="Dalin E."/>
            <person name="Tice H."/>
            <person name="Pitluck S."/>
            <person name="Chertkov O."/>
            <person name="Brettin T."/>
            <person name="Bruce D."/>
            <person name="Detter J.C."/>
            <person name="Han C."/>
            <person name="Schmutz J."/>
            <person name="Larimer F."/>
            <person name="Land M."/>
            <person name="Hauser L."/>
            <person name="Kyrpides N."/>
            <person name="Kim E."/>
            <person name="Zhao J.-S."/>
            <person name="Richardson P."/>
        </authorList>
    </citation>
    <scope>NUCLEOTIDE SEQUENCE [LARGE SCALE GENOMIC DNA]</scope>
    <source>
        <strain evidence="2 3">HAW-EB3</strain>
    </source>
</reference>
<evidence type="ECO:0000313" key="3">
    <source>
        <dbReference type="Proteomes" id="UP000002015"/>
    </source>
</evidence>
<dbReference type="GO" id="GO:0032259">
    <property type="term" value="P:methylation"/>
    <property type="evidence" value="ECO:0007669"/>
    <property type="project" value="UniProtKB-KW"/>
</dbReference>
<dbReference type="Proteomes" id="UP000002015">
    <property type="component" value="Chromosome"/>
</dbReference>
<dbReference type="InterPro" id="IPR041698">
    <property type="entry name" value="Methyltransf_25"/>
</dbReference>
<organism evidence="2 3">
    <name type="scientific">Shewanella sediminis (strain HAW-EB3)</name>
    <dbReference type="NCBI Taxonomy" id="425104"/>
    <lineage>
        <taxon>Bacteria</taxon>
        <taxon>Pseudomonadati</taxon>
        <taxon>Pseudomonadota</taxon>
        <taxon>Gammaproteobacteria</taxon>
        <taxon>Alteromonadales</taxon>
        <taxon>Shewanellaceae</taxon>
        <taxon>Shewanella</taxon>
    </lineage>
</organism>
<dbReference type="GO" id="GO:0008168">
    <property type="term" value="F:methyltransferase activity"/>
    <property type="evidence" value="ECO:0007669"/>
    <property type="project" value="UniProtKB-KW"/>
</dbReference>
<proteinExistence type="predicted"/>
<dbReference type="eggNOG" id="COG0500">
    <property type="taxonomic scope" value="Bacteria"/>
</dbReference>
<dbReference type="EMBL" id="CP000821">
    <property type="protein sequence ID" value="ABV37733.1"/>
    <property type="molecule type" value="Genomic_DNA"/>
</dbReference>
<keyword evidence="2" id="KW-0489">Methyltransferase</keyword>
<evidence type="ECO:0000259" key="1">
    <source>
        <dbReference type="Pfam" id="PF13649"/>
    </source>
</evidence>
<keyword evidence="3" id="KW-1185">Reference proteome</keyword>